<dbReference type="GO" id="GO:0016787">
    <property type="term" value="F:hydrolase activity"/>
    <property type="evidence" value="ECO:0007669"/>
    <property type="project" value="UniProtKB-KW"/>
</dbReference>
<dbReference type="RefSeq" id="WP_027844575.1">
    <property type="nucleotide sequence ID" value="NZ_LMTZ01000096.1"/>
</dbReference>
<evidence type="ECO:0000313" key="3">
    <source>
        <dbReference type="Proteomes" id="UP000053372"/>
    </source>
</evidence>
<dbReference type="Proteomes" id="UP000053372">
    <property type="component" value="Unassembled WGS sequence"/>
</dbReference>
<dbReference type="SUPFAM" id="SSF53474">
    <property type="entry name" value="alpha/beta-Hydrolases"/>
    <property type="match status" value="1"/>
</dbReference>
<dbReference type="EMBL" id="LMTZ01000096">
    <property type="protein sequence ID" value="KST66533.1"/>
    <property type="molecule type" value="Genomic_DNA"/>
</dbReference>
<dbReference type="AlphaFoldDB" id="A0A0V7ZPC1"/>
<evidence type="ECO:0000259" key="1">
    <source>
        <dbReference type="Pfam" id="PF12697"/>
    </source>
</evidence>
<dbReference type="PANTHER" id="PTHR37017:SF11">
    <property type="entry name" value="ESTERASE_LIPASE_THIOESTERASE DOMAIN-CONTAINING PROTEIN"/>
    <property type="match status" value="1"/>
</dbReference>
<organism evidence="2 3">
    <name type="scientific">Mastigocoleus testarum BC008</name>
    <dbReference type="NCBI Taxonomy" id="371196"/>
    <lineage>
        <taxon>Bacteria</taxon>
        <taxon>Bacillati</taxon>
        <taxon>Cyanobacteriota</taxon>
        <taxon>Cyanophyceae</taxon>
        <taxon>Nostocales</taxon>
        <taxon>Hapalosiphonaceae</taxon>
        <taxon>Mastigocoleus</taxon>
    </lineage>
</organism>
<gene>
    <name evidence="2" type="ORF">BC008_43180</name>
</gene>
<dbReference type="InterPro" id="IPR000073">
    <property type="entry name" value="AB_hydrolase_1"/>
</dbReference>
<dbReference type="InterPro" id="IPR052897">
    <property type="entry name" value="Sec-Metab_Biosynth_Hydrolase"/>
</dbReference>
<keyword evidence="2" id="KW-0378">Hydrolase</keyword>
<keyword evidence="3" id="KW-1185">Reference proteome</keyword>
<feature type="domain" description="AB hydrolase-1" evidence="1">
    <location>
        <begin position="6"/>
        <end position="243"/>
    </location>
</feature>
<protein>
    <submittedName>
        <fullName evidence="2">Alpha/beta hydrolase</fullName>
    </submittedName>
</protein>
<reference evidence="2 3" key="1">
    <citation type="journal article" date="2015" name="Genome Announc.">
        <title>Draft Genome of the Euendolithic (true boring) Cyanobacterium Mastigocoleus testarum strain BC008.</title>
        <authorList>
            <person name="Guida B.S."/>
            <person name="Garcia-Pichel F."/>
        </authorList>
    </citation>
    <scope>NUCLEOTIDE SEQUENCE [LARGE SCALE GENOMIC DNA]</scope>
    <source>
        <strain evidence="2 3">BC008</strain>
    </source>
</reference>
<dbReference type="InterPro" id="IPR029058">
    <property type="entry name" value="AB_hydrolase_fold"/>
</dbReference>
<evidence type="ECO:0000313" key="2">
    <source>
        <dbReference type="EMBL" id="KST66533.1"/>
    </source>
</evidence>
<accession>A0A0V7ZPC1</accession>
<dbReference type="Pfam" id="PF12697">
    <property type="entry name" value="Abhydrolase_6"/>
    <property type="match status" value="1"/>
</dbReference>
<dbReference type="Gene3D" id="3.40.50.1820">
    <property type="entry name" value="alpha/beta hydrolase"/>
    <property type="match status" value="1"/>
</dbReference>
<dbReference type="OrthoDB" id="9112061at2"/>
<dbReference type="PANTHER" id="PTHR37017">
    <property type="entry name" value="AB HYDROLASE-1 DOMAIN-CONTAINING PROTEIN-RELATED"/>
    <property type="match status" value="1"/>
</dbReference>
<name>A0A0V7ZPC1_9CYAN</name>
<sequence>MSLFCLVHGACLGAWGWKYLIDELEARGSQAIAMDLPIENPETNLSAFAQAVLDPLQESEEDIVLVGHSMAGTVIPIVASQRPIRRLVFLSALIPYPGMSTLEQCEFQATSNLFKAEEYNPVKSKFEHLRYEPHMLNSALRGKDPVQDRAIAMEFHFHDCQPDIADWAISNLRTHRSPAHLTEVFTLQTLPDVEYSYIVSSEDRILYPAWSRYAARKRLGIDPIEITGGHYLQLSRPAQLADVLVNML</sequence>
<proteinExistence type="predicted"/>
<comment type="caution">
    <text evidence="2">The sequence shown here is derived from an EMBL/GenBank/DDBJ whole genome shotgun (WGS) entry which is preliminary data.</text>
</comment>